<reference evidence="1 2" key="1">
    <citation type="submission" date="2018-04" db="EMBL/GenBank/DDBJ databases">
        <authorList>
            <person name="Vogel A."/>
        </authorList>
    </citation>
    <scope>NUCLEOTIDE SEQUENCE [LARGE SCALE GENOMIC DNA]</scope>
</reference>
<keyword evidence="2" id="KW-1185">Reference proteome</keyword>
<evidence type="ECO:0000313" key="1">
    <source>
        <dbReference type="EMBL" id="VFQ72287.1"/>
    </source>
</evidence>
<proteinExistence type="predicted"/>
<evidence type="ECO:0000313" key="2">
    <source>
        <dbReference type="Proteomes" id="UP000595140"/>
    </source>
</evidence>
<gene>
    <name evidence="1" type="ORF">CCAM_LOCUS14063</name>
</gene>
<accession>A0A484L7G2</accession>
<dbReference type="AlphaFoldDB" id="A0A484L7G2"/>
<sequence length="251" mass="27484">MTVGIVTFSFFIFDRRRIAAARRRSSPAILPCYLTTPASRKPEPPRRCFLRQRSAVSISTADDGSPRRAAVRRLHCQRRSSSSSSCSSANRRCFAFAGSPPLITVERRQSPPAVALSSGLMQGEAAKIITTEYDFEEFTNLYNQKEAFYKARCSEPDRKNELSIRVTGPKRGLHGFSHTLPFVSPALFLFDLPLPQASSVRPSAAAGTPPSAVSDRLPFPPACASCDEGSSDFSLLPLVRALWSMLANPVS</sequence>
<name>A0A484L7G2_9ASTE</name>
<protein>
    <submittedName>
        <fullName evidence="1">Uncharacterized protein</fullName>
    </submittedName>
</protein>
<dbReference type="Proteomes" id="UP000595140">
    <property type="component" value="Unassembled WGS sequence"/>
</dbReference>
<dbReference type="EMBL" id="OOIL02001115">
    <property type="protein sequence ID" value="VFQ72287.1"/>
    <property type="molecule type" value="Genomic_DNA"/>
</dbReference>
<organism evidence="1 2">
    <name type="scientific">Cuscuta campestris</name>
    <dbReference type="NCBI Taxonomy" id="132261"/>
    <lineage>
        <taxon>Eukaryota</taxon>
        <taxon>Viridiplantae</taxon>
        <taxon>Streptophyta</taxon>
        <taxon>Embryophyta</taxon>
        <taxon>Tracheophyta</taxon>
        <taxon>Spermatophyta</taxon>
        <taxon>Magnoliopsida</taxon>
        <taxon>eudicotyledons</taxon>
        <taxon>Gunneridae</taxon>
        <taxon>Pentapetalae</taxon>
        <taxon>asterids</taxon>
        <taxon>lamiids</taxon>
        <taxon>Solanales</taxon>
        <taxon>Convolvulaceae</taxon>
        <taxon>Cuscuteae</taxon>
        <taxon>Cuscuta</taxon>
        <taxon>Cuscuta subgen. Grammica</taxon>
        <taxon>Cuscuta sect. Cleistogrammica</taxon>
    </lineage>
</organism>